<dbReference type="Gene3D" id="2.30.30.940">
    <property type="match status" value="1"/>
</dbReference>
<keyword evidence="6" id="KW-0378">Hydrolase</keyword>
<dbReference type="Gene3D" id="3.40.50.300">
    <property type="entry name" value="P-loop containing nucleotide triphosphate hydrolases"/>
    <property type="match status" value="2"/>
</dbReference>
<dbReference type="EMBL" id="GL832959">
    <property type="protein sequence ID" value="EGD81651.1"/>
    <property type="molecule type" value="Genomic_DNA"/>
</dbReference>
<dbReference type="GO" id="GO:0005524">
    <property type="term" value="F:ATP binding"/>
    <property type="evidence" value="ECO:0007669"/>
    <property type="project" value="UniProtKB-KW"/>
</dbReference>
<feature type="domain" description="ATP-dependent RecD2 DNA helicase SH3" evidence="5">
    <location>
        <begin position="930"/>
        <end position="995"/>
    </location>
</feature>
<dbReference type="InterPro" id="IPR027417">
    <property type="entry name" value="P-loop_NTPase"/>
</dbReference>
<dbReference type="Proteomes" id="UP000007799">
    <property type="component" value="Unassembled WGS sequence"/>
</dbReference>
<dbReference type="SUPFAM" id="SSF52540">
    <property type="entry name" value="P-loop containing nucleoside triphosphate hydrolases"/>
    <property type="match status" value="1"/>
</dbReference>
<dbReference type="STRING" id="946362.F2U1Z9"/>
<evidence type="ECO:0000256" key="2">
    <source>
        <dbReference type="ARBA" id="ARBA00022840"/>
    </source>
</evidence>
<dbReference type="KEGG" id="sre:PTSG_02367"/>
<feature type="region of interest" description="Disordered" evidence="3">
    <location>
        <begin position="529"/>
        <end position="568"/>
    </location>
</feature>
<sequence>MAALKQAAAGQLLAFRLPVVGTVRSLARTTAGSHAHCRASALATSSTSTTCTGPAHLRRHIQAPSATSAGIGNPWQGSKACPGHSARLRHSPLHQLHHRNTRHFHSHHRLSQPLTALPRHHHRQQHLHPHHHQQYHHHHHQPHHRHQQRHTDCHQRQVRWFNAQPNQFEAPYANLTLRIKQTDQGSAVPVSAAGAAADVAVPSSGPQAPPPPLAAPKPPDKLTPVKETVARRPGEPVDLVARVCNVIRPKRALGATVLELDTEHGKVDCHAVSPPIYLSEAIRVRGSWQISEDGTKWCVHVGDKFGGEFSTKEWKDAARDQNHLLLEELDRSIGDPYKFLLHFKGVKHRRALRIVEAAQKANVSVFELIESGGLQSIPYVRELGIEEKWMRVKTLRSLVRLMLLACAGLGVEEYYILLCSQELYEKFGKDAKAVLLRNPYCVLALDNYLPMVAVQRLATMNRDTPPSLDDIMEGHCLSALRHDELAGKSSLTLSQLTSYVMKRLDGQEGVTKEAIHRIINNSAELIVSHTSSDSGRGHTGANGATDTNFHVSAADTTTDGNYGSAEAGAHEHNASGAHVGAAADDAIGDDPFAADDDLDAFGLDEHFHDDMDDQDISDSSSIGNRGDDMLLLDAPQPSTVQRTRLNKMLTFVSSDLKKRASLSPPWDVNDLRLEGHPAIYLLSPSQQNAVKSLLRCNVGILTGFPGTGKTTLIAGLVSALEAANKTVRLVAPTGRAATRITSALMRSSEKATTIHSFARLGMYWDVEPPASLKPKVDDVDALIVDEASMLSVEMAYPLLKCLSPRTAIYFIGDPDQLPPIGACGIFNVAQTLDISPVRLTEVHRQQANNSRIQTVSREIASGRVEIDVLDRLPSDHTDFAFLFCNDKDIPTRVVELVTQEIPDQFGFDPLKDIQVLTPLRQRGLASSRQLNTMLQGAFVDMAEDKDQRTINRHGFRLSDKVIQTVNNREKDVYNGEMGQVVSIPNKRHHVLDVQFDRGQTSNLHEGDVIVGYSPFDLDTLALGYAITIHKAQGSEFPAVVIPLTMEHASFLNRNLLYTGVTRARRLVICVGQHAAWRHAINTTHALAPHLAR</sequence>
<dbReference type="RefSeq" id="XP_004996855.1">
    <property type="nucleotide sequence ID" value="XM_004996798.1"/>
</dbReference>
<dbReference type="InterPro" id="IPR050534">
    <property type="entry name" value="Coronavir_polyprotein_1ab"/>
</dbReference>
<evidence type="ECO:0000313" key="6">
    <source>
        <dbReference type="EMBL" id="EGD81651.1"/>
    </source>
</evidence>
<evidence type="ECO:0000313" key="7">
    <source>
        <dbReference type="Proteomes" id="UP000007799"/>
    </source>
</evidence>
<proteinExistence type="predicted"/>
<keyword evidence="6" id="KW-0347">Helicase</keyword>
<name>F2U1Z9_SALR5</name>
<dbReference type="Pfam" id="PF13604">
    <property type="entry name" value="AAA_30"/>
    <property type="match status" value="1"/>
</dbReference>
<dbReference type="PANTHER" id="PTHR43788:SF6">
    <property type="entry name" value="DNA HELICASE B"/>
    <property type="match status" value="1"/>
</dbReference>
<dbReference type="OrthoDB" id="6513042at2759"/>
<feature type="region of interest" description="Disordered" evidence="3">
    <location>
        <begin position="200"/>
        <end position="220"/>
    </location>
</feature>
<feature type="compositionally biased region" description="Pro residues" evidence="3">
    <location>
        <begin position="207"/>
        <end position="217"/>
    </location>
</feature>
<accession>F2U1Z9</accession>
<gene>
    <name evidence="6" type="ORF">PTSG_02367</name>
</gene>
<evidence type="ECO:0000259" key="5">
    <source>
        <dbReference type="Pfam" id="PF18335"/>
    </source>
</evidence>
<keyword evidence="2" id="KW-0067">ATP-binding</keyword>
<reference evidence="6" key="1">
    <citation type="submission" date="2009-08" db="EMBL/GenBank/DDBJ databases">
        <title>Annotation of Salpingoeca rosetta.</title>
        <authorList>
            <consortium name="The Broad Institute Genome Sequencing Platform"/>
            <person name="Russ C."/>
            <person name="Cuomo C."/>
            <person name="Burger G."/>
            <person name="Gray M.W."/>
            <person name="Holland P.W.H."/>
            <person name="King N."/>
            <person name="Lang F.B.F."/>
            <person name="Roger A.J."/>
            <person name="Ruiz-Trillo I."/>
            <person name="Young S.K."/>
            <person name="Zeng Q."/>
            <person name="Gargeya S."/>
            <person name="Alvarado L."/>
            <person name="Berlin A."/>
            <person name="Chapman S.B."/>
            <person name="Chen Z."/>
            <person name="Freedman E."/>
            <person name="Gellesch M."/>
            <person name="Goldberg J."/>
            <person name="Griggs A."/>
            <person name="Gujja S."/>
            <person name="Heilman E."/>
            <person name="Heiman D."/>
            <person name="Howarth C."/>
            <person name="Mehta T."/>
            <person name="Neiman D."/>
            <person name="Pearson M."/>
            <person name="Roberts A."/>
            <person name="Saif S."/>
            <person name="Shea T."/>
            <person name="Shenoy N."/>
            <person name="Sisk P."/>
            <person name="Stolte C."/>
            <person name="Sykes S."/>
            <person name="White J."/>
            <person name="Yandava C."/>
            <person name="Haas B."/>
            <person name="Nusbaum C."/>
            <person name="Birren B."/>
        </authorList>
    </citation>
    <scope>NUCLEOTIDE SEQUENCE</scope>
    <source>
        <strain evidence="6">ATCC 50818</strain>
    </source>
</reference>
<evidence type="ECO:0000259" key="4">
    <source>
        <dbReference type="Pfam" id="PF13538"/>
    </source>
</evidence>
<protein>
    <submittedName>
        <fullName evidence="6">Helicase RecD/TraA</fullName>
    </submittedName>
</protein>
<dbReference type="CDD" id="cd18809">
    <property type="entry name" value="SF1_C_RecD"/>
    <property type="match status" value="1"/>
</dbReference>
<dbReference type="CDD" id="cd17933">
    <property type="entry name" value="DEXSc_RecD-like"/>
    <property type="match status" value="1"/>
</dbReference>
<dbReference type="Pfam" id="PF13538">
    <property type="entry name" value="UvrD_C_2"/>
    <property type="match status" value="1"/>
</dbReference>
<keyword evidence="7" id="KW-1185">Reference proteome</keyword>
<dbReference type="Pfam" id="PF18335">
    <property type="entry name" value="SH3_13"/>
    <property type="match status" value="1"/>
</dbReference>
<dbReference type="GeneID" id="16077448"/>
<feature type="region of interest" description="Disordered" evidence="3">
    <location>
        <begin position="121"/>
        <end position="152"/>
    </location>
</feature>
<evidence type="ECO:0000256" key="3">
    <source>
        <dbReference type="SAM" id="MobiDB-lite"/>
    </source>
</evidence>
<evidence type="ECO:0000256" key="1">
    <source>
        <dbReference type="ARBA" id="ARBA00022741"/>
    </source>
</evidence>
<keyword evidence="1" id="KW-0547">Nucleotide-binding</keyword>
<dbReference type="InterPro" id="IPR027785">
    <property type="entry name" value="UvrD-like_helicase_C"/>
</dbReference>
<dbReference type="PANTHER" id="PTHR43788">
    <property type="entry name" value="DNA2/NAM7 HELICASE FAMILY MEMBER"/>
    <property type="match status" value="1"/>
</dbReference>
<feature type="compositionally biased region" description="Polar residues" evidence="3">
    <location>
        <begin position="542"/>
        <end position="561"/>
    </location>
</feature>
<feature type="compositionally biased region" description="Basic residues" evidence="3">
    <location>
        <begin position="121"/>
        <end position="148"/>
    </location>
</feature>
<dbReference type="InParanoid" id="F2U1Z9"/>
<organism evidence="6 7">
    <name type="scientific">Salpingoeca rosetta (strain ATCC 50818 / BSB-021)</name>
    <dbReference type="NCBI Taxonomy" id="946362"/>
    <lineage>
        <taxon>Eukaryota</taxon>
        <taxon>Choanoflagellata</taxon>
        <taxon>Craspedida</taxon>
        <taxon>Salpingoecidae</taxon>
        <taxon>Salpingoeca</taxon>
    </lineage>
</organism>
<dbReference type="InterPro" id="IPR041451">
    <property type="entry name" value="RecD2_SH13"/>
</dbReference>
<dbReference type="AlphaFoldDB" id="F2U1Z9"/>
<feature type="domain" description="UvrD-like helicase C-terminal" evidence="4">
    <location>
        <begin position="1023"/>
        <end position="1068"/>
    </location>
</feature>
<dbReference type="GO" id="GO:0003678">
    <property type="term" value="F:DNA helicase activity"/>
    <property type="evidence" value="ECO:0007669"/>
    <property type="project" value="UniProtKB-ARBA"/>
</dbReference>